<comment type="caution">
    <text evidence="2">The sequence shown here is derived from an EMBL/GenBank/DDBJ whole genome shotgun (WGS) entry which is preliminary data.</text>
</comment>
<proteinExistence type="predicted"/>
<dbReference type="PANTHER" id="PTHR34504">
    <property type="entry name" value="ANTITOXIN HICB"/>
    <property type="match status" value="1"/>
</dbReference>
<evidence type="ECO:0000259" key="1">
    <source>
        <dbReference type="Pfam" id="PF15919"/>
    </source>
</evidence>
<accession>A0ABN1Y2N2</accession>
<dbReference type="Proteomes" id="UP001501414">
    <property type="component" value="Unassembled WGS sequence"/>
</dbReference>
<dbReference type="PANTHER" id="PTHR34504:SF2">
    <property type="entry name" value="UPF0150 PROTEIN SSL0259"/>
    <property type="match status" value="1"/>
</dbReference>
<dbReference type="InterPro" id="IPR035069">
    <property type="entry name" value="TTHA1013/TTHA0281-like"/>
</dbReference>
<dbReference type="EMBL" id="BAAAJK010000033">
    <property type="protein sequence ID" value="GAA1396356.1"/>
    <property type="molecule type" value="Genomic_DNA"/>
</dbReference>
<feature type="domain" description="HicB-like antitoxin of toxin-antitoxin system" evidence="1">
    <location>
        <begin position="4"/>
        <end position="67"/>
    </location>
</feature>
<dbReference type="Gene3D" id="3.30.160.250">
    <property type="match status" value="1"/>
</dbReference>
<evidence type="ECO:0000313" key="3">
    <source>
        <dbReference type="Proteomes" id="UP001501414"/>
    </source>
</evidence>
<reference evidence="2 3" key="1">
    <citation type="journal article" date="2019" name="Int. J. Syst. Evol. Microbiol.">
        <title>The Global Catalogue of Microorganisms (GCM) 10K type strain sequencing project: providing services to taxonomists for standard genome sequencing and annotation.</title>
        <authorList>
            <consortium name="The Broad Institute Genomics Platform"/>
            <consortium name="The Broad Institute Genome Sequencing Center for Infectious Disease"/>
            <person name="Wu L."/>
            <person name="Ma J."/>
        </authorList>
    </citation>
    <scope>NUCLEOTIDE SEQUENCE [LARGE SCALE GENOMIC DNA]</scope>
    <source>
        <strain evidence="2 3">JCM 11896</strain>
    </source>
</reference>
<organism evidence="2 3">
    <name type="scientific">Pseudonocardia kongjuensis</name>
    <dbReference type="NCBI Taxonomy" id="102227"/>
    <lineage>
        <taxon>Bacteria</taxon>
        <taxon>Bacillati</taxon>
        <taxon>Actinomycetota</taxon>
        <taxon>Actinomycetes</taxon>
        <taxon>Pseudonocardiales</taxon>
        <taxon>Pseudonocardiaceae</taxon>
        <taxon>Pseudonocardia</taxon>
    </lineage>
</organism>
<dbReference type="SUPFAM" id="SSF143100">
    <property type="entry name" value="TTHA1013/TTHA0281-like"/>
    <property type="match status" value="1"/>
</dbReference>
<sequence>MSGYVVVVERDDSGGYSTWSPDLPGCVAAAAGYDECVRLMTEAIDLHLAGLRADGDPVPPPTALAALVVPAA</sequence>
<dbReference type="InterPro" id="IPR031807">
    <property type="entry name" value="HicB-like"/>
</dbReference>
<evidence type="ECO:0000313" key="2">
    <source>
        <dbReference type="EMBL" id="GAA1396356.1"/>
    </source>
</evidence>
<dbReference type="Pfam" id="PF15919">
    <property type="entry name" value="HicB_lk_antitox"/>
    <property type="match status" value="1"/>
</dbReference>
<name>A0ABN1Y2N2_9PSEU</name>
<dbReference type="InterPro" id="IPR051404">
    <property type="entry name" value="TA_system_antitoxin"/>
</dbReference>
<dbReference type="RefSeq" id="WP_344026208.1">
    <property type="nucleotide sequence ID" value="NZ_BAAAJK010000033.1"/>
</dbReference>
<keyword evidence="3" id="KW-1185">Reference proteome</keyword>
<protein>
    <recommendedName>
        <fullName evidence="1">HicB-like antitoxin of toxin-antitoxin system domain-containing protein</fullName>
    </recommendedName>
</protein>
<gene>
    <name evidence="2" type="ORF">GCM10009613_47480</name>
</gene>